<keyword evidence="9" id="KW-1185">Reference proteome</keyword>
<evidence type="ECO:0000256" key="5">
    <source>
        <dbReference type="PIRSR" id="PIRSR000137-2"/>
    </source>
</evidence>
<dbReference type="OrthoDB" id="269227at2759"/>
<dbReference type="InterPro" id="IPR036188">
    <property type="entry name" value="FAD/NAD-bd_sf"/>
</dbReference>
<organism evidence="8 9">
    <name type="scientific">Pararge aegeria aegeria</name>
    <dbReference type="NCBI Taxonomy" id="348720"/>
    <lineage>
        <taxon>Eukaryota</taxon>
        <taxon>Metazoa</taxon>
        <taxon>Ecdysozoa</taxon>
        <taxon>Arthropoda</taxon>
        <taxon>Hexapoda</taxon>
        <taxon>Insecta</taxon>
        <taxon>Pterygota</taxon>
        <taxon>Neoptera</taxon>
        <taxon>Endopterygota</taxon>
        <taxon>Lepidoptera</taxon>
        <taxon>Glossata</taxon>
        <taxon>Ditrysia</taxon>
        <taxon>Papilionoidea</taxon>
        <taxon>Nymphalidae</taxon>
        <taxon>Satyrinae</taxon>
        <taxon>Satyrini</taxon>
        <taxon>Parargina</taxon>
        <taxon>Pararge</taxon>
    </lineage>
</organism>
<dbReference type="Proteomes" id="UP000838756">
    <property type="component" value="Unassembled WGS sequence"/>
</dbReference>
<feature type="signal peptide" evidence="6">
    <location>
        <begin position="1"/>
        <end position="31"/>
    </location>
</feature>
<dbReference type="InterPro" id="IPR012132">
    <property type="entry name" value="GMC_OxRdtase"/>
</dbReference>
<evidence type="ECO:0000256" key="1">
    <source>
        <dbReference type="ARBA" id="ARBA00001974"/>
    </source>
</evidence>
<name>A0A8S4QDY4_9NEOP</name>
<dbReference type="PIRSF" id="PIRSF000137">
    <property type="entry name" value="Alcohol_oxidase"/>
    <property type="match status" value="1"/>
</dbReference>
<sequence length="581" mass="64160">MDVTAMIATAKSTRGLFLALTALGLSTYKWPTHVPVEDKAEYDYVVVGAGTAGSIVANRLSEDSNVNVLLIEAGGDPHWEAEYASLFPYLTKSEMDWNYTSVDDGYSAQYHRNKYLDLPSGKVLGGSSTLHHFYYVRGDPYDYKLWADATGDESWNWWNLLPFFKKSERLVDPEIINSETASFHGMDGAVAITRETRNQPLKYLEAFGDVGHKIMVDMNTNDTLGFAHALFTIDENGIRQSSAECYLATAKHRPNLHIMKNTMVTKVLFDGINAIGVEATSSEKLINIYAKREVILSAGAFNTPKILMLSGVGPQDHLDSLNIPVVKDLPVGKTLQDHAAVIVAHKLEQTSDPVETQPPWNFPVPTFVGSGALDKEQGYSDWVTLNLICRNNPAALLQLSSVVFGLHDDVCNQLAAAGTESEVLFTVMNKARPLSYGNVALQSSDPEDPPVITTGHFSNSVDLENNAAYILDYIKVKESSYFKSVGAETIYFDLPKCNSLDRDSIEYWKCYTLHMMDTTFHYSSSCRMGSVLDSRLRVLGINNLRVGDASAMPNQVTGNINTAVMVIAEKLADMIIKDNSE</sequence>
<gene>
    <name evidence="8" type="primary">jg24584</name>
    <name evidence="8" type="ORF">PAEG_LOCUS692</name>
</gene>
<dbReference type="Pfam" id="PF05199">
    <property type="entry name" value="GMC_oxred_C"/>
    <property type="match status" value="1"/>
</dbReference>
<dbReference type="Gene3D" id="3.30.560.10">
    <property type="entry name" value="Glucose Oxidase, domain 3"/>
    <property type="match status" value="1"/>
</dbReference>
<keyword evidence="3" id="KW-0285">Flavoprotein</keyword>
<dbReference type="PANTHER" id="PTHR11552">
    <property type="entry name" value="GLUCOSE-METHANOL-CHOLINE GMC OXIDOREDUCTASE"/>
    <property type="match status" value="1"/>
</dbReference>
<dbReference type="InterPro" id="IPR007867">
    <property type="entry name" value="GMC_OxRtase_C"/>
</dbReference>
<feature type="binding site" evidence="5">
    <location>
        <position position="123"/>
    </location>
    <ligand>
        <name>FAD</name>
        <dbReference type="ChEBI" id="CHEBI:57692"/>
    </ligand>
</feature>
<evidence type="ECO:0000259" key="7">
    <source>
        <dbReference type="PROSITE" id="PS00624"/>
    </source>
</evidence>
<dbReference type="Pfam" id="PF00732">
    <property type="entry name" value="GMC_oxred_N"/>
    <property type="match status" value="1"/>
</dbReference>
<feature type="domain" description="Glucose-methanol-choline oxidoreductase N-terminal" evidence="7">
    <location>
        <begin position="299"/>
        <end position="313"/>
    </location>
</feature>
<dbReference type="EMBL" id="CAKXAJ010002153">
    <property type="protein sequence ID" value="CAH2208075.1"/>
    <property type="molecule type" value="Genomic_DNA"/>
</dbReference>
<evidence type="ECO:0000256" key="6">
    <source>
        <dbReference type="SAM" id="SignalP"/>
    </source>
</evidence>
<dbReference type="AlphaFoldDB" id="A0A8S4QDY4"/>
<dbReference type="GO" id="GO:0016614">
    <property type="term" value="F:oxidoreductase activity, acting on CH-OH group of donors"/>
    <property type="evidence" value="ECO:0007669"/>
    <property type="project" value="InterPro"/>
</dbReference>
<comment type="similarity">
    <text evidence="2">Belongs to the GMC oxidoreductase family.</text>
</comment>
<protein>
    <submittedName>
        <fullName evidence="8">Jg24584 protein</fullName>
    </submittedName>
</protein>
<dbReference type="PANTHER" id="PTHR11552:SF147">
    <property type="entry name" value="CHOLINE DEHYDROGENASE, MITOCHONDRIAL"/>
    <property type="match status" value="1"/>
</dbReference>
<evidence type="ECO:0000313" key="8">
    <source>
        <dbReference type="EMBL" id="CAH2208075.1"/>
    </source>
</evidence>
<dbReference type="Gene3D" id="3.50.50.60">
    <property type="entry name" value="FAD/NAD(P)-binding domain"/>
    <property type="match status" value="1"/>
</dbReference>
<feature type="binding site" evidence="5">
    <location>
        <position position="264"/>
    </location>
    <ligand>
        <name>FAD</name>
        <dbReference type="ChEBI" id="CHEBI:57692"/>
    </ligand>
</feature>
<proteinExistence type="inferred from homology"/>
<keyword evidence="6" id="KW-0732">Signal</keyword>
<evidence type="ECO:0000313" key="9">
    <source>
        <dbReference type="Proteomes" id="UP000838756"/>
    </source>
</evidence>
<dbReference type="SUPFAM" id="SSF51905">
    <property type="entry name" value="FAD/NAD(P)-binding domain"/>
    <property type="match status" value="1"/>
</dbReference>
<accession>A0A8S4QDY4</accession>
<reference evidence="8" key="1">
    <citation type="submission" date="2022-03" db="EMBL/GenBank/DDBJ databases">
        <authorList>
            <person name="Lindestad O."/>
        </authorList>
    </citation>
    <scope>NUCLEOTIDE SEQUENCE</scope>
</reference>
<evidence type="ECO:0000256" key="2">
    <source>
        <dbReference type="ARBA" id="ARBA00010790"/>
    </source>
</evidence>
<dbReference type="SUPFAM" id="SSF54373">
    <property type="entry name" value="FAD-linked reductases, C-terminal domain"/>
    <property type="match status" value="1"/>
</dbReference>
<evidence type="ECO:0000256" key="3">
    <source>
        <dbReference type="ARBA" id="ARBA00022630"/>
    </source>
</evidence>
<feature type="chain" id="PRO_5035810125" evidence="6">
    <location>
        <begin position="32"/>
        <end position="581"/>
    </location>
</feature>
<comment type="cofactor">
    <cofactor evidence="1 5">
        <name>FAD</name>
        <dbReference type="ChEBI" id="CHEBI:57692"/>
    </cofactor>
</comment>
<dbReference type="GO" id="GO:0050660">
    <property type="term" value="F:flavin adenine dinucleotide binding"/>
    <property type="evidence" value="ECO:0007669"/>
    <property type="project" value="InterPro"/>
</dbReference>
<evidence type="ECO:0000256" key="4">
    <source>
        <dbReference type="ARBA" id="ARBA00022827"/>
    </source>
</evidence>
<dbReference type="InterPro" id="IPR000172">
    <property type="entry name" value="GMC_OxRdtase_N"/>
</dbReference>
<comment type="caution">
    <text evidence="8">The sequence shown here is derived from an EMBL/GenBank/DDBJ whole genome shotgun (WGS) entry which is preliminary data.</text>
</comment>
<dbReference type="PROSITE" id="PS00624">
    <property type="entry name" value="GMC_OXRED_2"/>
    <property type="match status" value="1"/>
</dbReference>
<keyword evidence="4 5" id="KW-0274">FAD</keyword>